<accession>A0ABS3BCN4</accession>
<evidence type="ECO:0000259" key="3">
    <source>
        <dbReference type="Pfam" id="PF24604"/>
    </source>
</evidence>
<dbReference type="EMBL" id="JAFKDB010000008">
    <property type="protein sequence ID" value="MBN7769532.1"/>
    <property type="molecule type" value="Genomic_DNA"/>
</dbReference>
<evidence type="ECO:0000313" key="5">
    <source>
        <dbReference type="Proteomes" id="UP000664344"/>
    </source>
</evidence>
<dbReference type="InterPro" id="IPR019734">
    <property type="entry name" value="TPR_rpt"/>
</dbReference>
<evidence type="ECO:0000313" key="4">
    <source>
        <dbReference type="EMBL" id="MBN7769532.1"/>
    </source>
</evidence>
<dbReference type="Gene3D" id="1.25.40.10">
    <property type="entry name" value="Tetratricopeptide repeat domain"/>
    <property type="match status" value="3"/>
</dbReference>
<sequence length="1061" mass="118847">MRRSLKRPSLFGMPALVVMGTLAIVLLYVLHPREAFFDQIGRLKEPDALSLAYLSVLLDADSDNEELRVRLAQMQSDVGDSREALETLQPLLRSPSVPPEAARLALSLATADLAAAPDTAIRQQRKAALLAMVKHLVTVPGADGEIHRMVEPLLNWLTPEEQLQLLPSLLGSANEEDRLWLMLSLGNAQVASGDPAAAAETLEQIIDDLPEPEQPRAGQELVRLYLASGQPLEALATFQARGLMTPGSDGVQDAVRLARLAGNDALERQWLLALTAVRSGDVEALRRLRGLQLANGDLSSAAKTAVRIIQLDDASIEDRVWAARVLEWEGQPEVSLAQWRSLYREHGHLEALQRSTALSRDLYLWDDLLRVLELARNRGDLDADGYLLLGDGYTRAVELEQAMEILEEGERRYPGQQGFVDRLYQLYVNNNRYLDAIRLFERKQTLKEPERLILANLYWRTRQVERAIATLEATFTTPEHFTEAELMRLDLLTLLGDPEKLREEYQTLMAGNWQQHDEGVADRLIGLAAQFGDYKRVAGLAEAQFEQTGDPGYLSILADAQANTSQWPALEETLQSWEQYSSHEQDDRYWAFRGRLSEHAGQRDRAEQAYRRALVLSPENEDILGAWGWLLVADAGGHEDRLRAVLTELSLLPGQRQHALLAYGYAELGEDQRARYWLQKLRQGGDAGWLPLAEQASLAERLGYPVLAFHLRRFAARQEPVSVQPRTPSLARRPDAVPEARSAPLYVSDNRAVQLGWQRERISSMAVDHYYGAWDYSTEAYRVTGRVASLDTNNDTRFTGPVRPSSEGQVMFQNNATDWLLTAGIGHLDRLEGSGLWSALELRFQPGRRWQVTLGQYLGERATDSAEAWWLIDKNRTSLEGTYQADSRTVVGARVEALSFDAAGQSEIAEGQRYELFGSYQLSRGHPDWVVRGEYVLQDLGQMTPLKSETQSLFTRPLGTDELLTRDYERLSVGMRWQEQAPHSLLEQRAQPGWYFDMTTGYVLSSETVEYGISGGVSWSVGGNDEIALSAGYSSDSLSGDSTVDARLTYTLFFNTSGDNR</sequence>
<keyword evidence="5" id="KW-1185">Reference proteome</keyword>
<organism evidence="4 5">
    <name type="scientific">Marinobacter daepoensis</name>
    <dbReference type="NCBI Taxonomy" id="262077"/>
    <lineage>
        <taxon>Bacteria</taxon>
        <taxon>Pseudomonadati</taxon>
        <taxon>Pseudomonadota</taxon>
        <taxon>Gammaproteobacteria</taxon>
        <taxon>Pseudomonadales</taxon>
        <taxon>Marinobacteraceae</taxon>
        <taxon>Marinobacter</taxon>
    </lineage>
</organism>
<dbReference type="SUPFAM" id="SSF48452">
    <property type="entry name" value="TPR-like"/>
    <property type="match status" value="2"/>
</dbReference>
<dbReference type="SMART" id="SM00028">
    <property type="entry name" value="TPR"/>
    <property type="match status" value="3"/>
</dbReference>
<dbReference type="InterPro" id="IPR057306">
    <property type="entry name" value="B-barrel_PelB_C"/>
</dbReference>
<keyword evidence="2" id="KW-0812">Transmembrane</keyword>
<proteinExistence type="predicted"/>
<dbReference type="Pfam" id="PF13429">
    <property type="entry name" value="TPR_15"/>
    <property type="match status" value="1"/>
</dbReference>
<gene>
    <name evidence="4" type="ORF">JYP53_06415</name>
</gene>
<dbReference type="InterPro" id="IPR011990">
    <property type="entry name" value="TPR-like_helical_dom_sf"/>
</dbReference>
<feature type="repeat" description="TPR" evidence="1">
    <location>
        <begin position="587"/>
        <end position="620"/>
    </location>
</feature>
<dbReference type="Pfam" id="PF14559">
    <property type="entry name" value="TPR_19"/>
    <property type="match status" value="1"/>
</dbReference>
<feature type="transmembrane region" description="Helical" evidence="2">
    <location>
        <begin position="12"/>
        <end position="30"/>
    </location>
</feature>
<dbReference type="Pfam" id="PF24604">
    <property type="entry name" value="B-barrel_PelB_C"/>
    <property type="match status" value="1"/>
</dbReference>
<evidence type="ECO:0000256" key="2">
    <source>
        <dbReference type="SAM" id="Phobius"/>
    </source>
</evidence>
<comment type="caution">
    <text evidence="4">The sequence shown here is derived from an EMBL/GenBank/DDBJ whole genome shotgun (WGS) entry which is preliminary data.</text>
</comment>
<keyword evidence="1" id="KW-0802">TPR repeat</keyword>
<evidence type="ECO:0000256" key="1">
    <source>
        <dbReference type="PROSITE-ProRule" id="PRU00339"/>
    </source>
</evidence>
<name>A0ABS3BCN4_9GAMM</name>
<dbReference type="PROSITE" id="PS50005">
    <property type="entry name" value="TPR"/>
    <property type="match status" value="1"/>
</dbReference>
<keyword evidence="2" id="KW-0472">Membrane</keyword>
<protein>
    <submittedName>
        <fullName evidence="4">Tetratricopeptide repeat protein</fullName>
    </submittedName>
</protein>
<reference evidence="4 5" key="1">
    <citation type="submission" date="2021-02" db="EMBL/GenBank/DDBJ databases">
        <title>PHA producing bacteria isolated from coastal sediment in Guangdong, Shenzhen.</title>
        <authorList>
            <person name="Zheng W."/>
            <person name="Yu S."/>
            <person name="Huang Y."/>
        </authorList>
    </citation>
    <scope>NUCLEOTIDE SEQUENCE [LARGE SCALE GENOMIC DNA]</scope>
    <source>
        <strain evidence="4 5">TN21-5</strain>
    </source>
</reference>
<keyword evidence="2" id="KW-1133">Transmembrane helix</keyword>
<feature type="domain" description="PelB C-terminal" evidence="3">
    <location>
        <begin position="750"/>
        <end position="1053"/>
    </location>
</feature>
<dbReference type="Proteomes" id="UP000664344">
    <property type="component" value="Unassembled WGS sequence"/>
</dbReference>